<gene>
    <name evidence="1" type="ORF">AVEN_165328_1</name>
</gene>
<organism evidence="1 2">
    <name type="scientific">Araneus ventricosus</name>
    <name type="common">Orbweaver spider</name>
    <name type="synonym">Epeira ventricosa</name>
    <dbReference type="NCBI Taxonomy" id="182803"/>
    <lineage>
        <taxon>Eukaryota</taxon>
        <taxon>Metazoa</taxon>
        <taxon>Ecdysozoa</taxon>
        <taxon>Arthropoda</taxon>
        <taxon>Chelicerata</taxon>
        <taxon>Arachnida</taxon>
        <taxon>Araneae</taxon>
        <taxon>Araneomorphae</taxon>
        <taxon>Entelegynae</taxon>
        <taxon>Araneoidea</taxon>
        <taxon>Araneidae</taxon>
        <taxon>Araneus</taxon>
    </lineage>
</organism>
<proteinExistence type="predicted"/>
<evidence type="ECO:0000313" key="1">
    <source>
        <dbReference type="EMBL" id="GBL83109.1"/>
    </source>
</evidence>
<dbReference type="AlphaFoldDB" id="A0A4Y2AV11"/>
<name>A0A4Y2AV11_ARAVE</name>
<reference evidence="1 2" key="1">
    <citation type="journal article" date="2019" name="Sci. Rep.">
        <title>Orb-weaving spider Araneus ventricosus genome elucidates the spidroin gene catalogue.</title>
        <authorList>
            <person name="Kono N."/>
            <person name="Nakamura H."/>
            <person name="Ohtoshi R."/>
            <person name="Moran D.A.P."/>
            <person name="Shinohara A."/>
            <person name="Yoshida Y."/>
            <person name="Fujiwara M."/>
            <person name="Mori M."/>
            <person name="Tomita M."/>
            <person name="Arakawa K."/>
        </authorList>
    </citation>
    <scope>NUCLEOTIDE SEQUENCE [LARGE SCALE GENOMIC DNA]</scope>
</reference>
<accession>A0A4Y2AV11</accession>
<dbReference type="EMBL" id="BGPR01000031">
    <property type="protein sequence ID" value="GBL83109.1"/>
    <property type="molecule type" value="Genomic_DNA"/>
</dbReference>
<protein>
    <submittedName>
        <fullName evidence="1">Uncharacterized protein</fullName>
    </submittedName>
</protein>
<dbReference type="Proteomes" id="UP000499080">
    <property type="component" value="Unassembled WGS sequence"/>
</dbReference>
<evidence type="ECO:0000313" key="2">
    <source>
        <dbReference type="Proteomes" id="UP000499080"/>
    </source>
</evidence>
<comment type="caution">
    <text evidence="1">The sequence shown here is derived from an EMBL/GenBank/DDBJ whole genome shotgun (WGS) entry which is preliminary data.</text>
</comment>
<keyword evidence="2" id="KW-1185">Reference proteome</keyword>
<sequence>MKTSYLCYLFNDKEFNVRANEFLPHHLCEPIYCKALSPRICHCNQVIIGKKRREHWTLQLKLKNSNQEKPLLLIFQADRTRRKQWFFGTRRDFLYVKKTVCGARG</sequence>